<accession>A0AAD4GPX4</accession>
<evidence type="ECO:0000313" key="2">
    <source>
        <dbReference type="EMBL" id="KAF9885704.1"/>
    </source>
</evidence>
<evidence type="ECO:0000256" key="1">
    <source>
        <dbReference type="SAM" id="MobiDB-lite"/>
    </source>
</evidence>
<dbReference type="InterPro" id="IPR035979">
    <property type="entry name" value="RBD_domain_sf"/>
</dbReference>
<evidence type="ECO:0008006" key="4">
    <source>
        <dbReference type="Google" id="ProtNLM"/>
    </source>
</evidence>
<name>A0AAD4GPX4_ASPNN</name>
<organism evidence="2 3">
    <name type="scientific">Aspergillus nanangensis</name>
    <dbReference type="NCBI Taxonomy" id="2582783"/>
    <lineage>
        <taxon>Eukaryota</taxon>
        <taxon>Fungi</taxon>
        <taxon>Dikarya</taxon>
        <taxon>Ascomycota</taxon>
        <taxon>Pezizomycotina</taxon>
        <taxon>Eurotiomycetes</taxon>
        <taxon>Eurotiomycetidae</taxon>
        <taxon>Eurotiales</taxon>
        <taxon>Aspergillaceae</taxon>
        <taxon>Aspergillus</taxon>
        <taxon>Aspergillus subgen. Circumdati</taxon>
    </lineage>
</organism>
<feature type="compositionally biased region" description="Basic and acidic residues" evidence="1">
    <location>
        <begin position="372"/>
        <end position="381"/>
    </location>
</feature>
<dbReference type="SUPFAM" id="SSF54928">
    <property type="entry name" value="RNA-binding domain, RBD"/>
    <property type="match status" value="1"/>
</dbReference>
<sequence>MSSFITVEKRHFEHLLQRAEAPPSSQNTSNIDVGSVIIGSTEYKSLLQAAEQLKKLKETLLKGGLSQETLHVLIYGSSLPNLPSDSDGPHEPEQFSSCVDKIHGQEHGDYKLARKYHEEDDEEDDDEALLASQASDEKDYYDESSRSTAESSIGPTVRRTILIRGLPDRVTHRDIVDSMKGGALLHIYLRARDHNASVSFVEEAEAHEFYKHAKNHGLSVAGKRVELGWNDRQFYLPPYVRTKIKNGASRNLVVYNANPGITEWLIRKDLEHIHNLIVVAVNLRHGNVYISTNSVHNALFARSCMMSRLTYKGMKIGFYPDECTAPLVVKSSMSSAAKRNPPAPSAKPVSIPNRFQLLSLNEADDDESDPDENQHIKDSRFWAESGVSV</sequence>
<feature type="compositionally biased region" description="Acidic residues" evidence="1">
    <location>
        <begin position="362"/>
        <end position="371"/>
    </location>
</feature>
<reference evidence="2" key="2">
    <citation type="submission" date="2020-02" db="EMBL/GenBank/DDBJ databases">
        <authorList>
            <person name="Gilchrist C.L.M."/>
            <person name="Chooi Y.-H."/>
        </authorList>
    </citation>
    <scope>NUCLEOTIDE SEQUENCE</scope>
    <source>
        <strain evidence="2">MST-FP2251</strain>
    </source>
</reference>
<comment type="caution">
    <text evidence="2">The sequence shown here is derived from an EMBL/GenBank/DDBJ whole genome shotgun (WGS) entry which is preliminary data.</text>
</comment>
<dbReference type="InterPro" id="IPR012677">
    <property type="entry name" value="Nucleotide-bd_a/b_plait_sf"/>
</dbReference>
<dbReference type="AlphaFoldDB" id="A0AAD4GPX4"/>
<gene>
    <name evidence="2" type="ORF">FE257_012686</name>
</gene>
<dbReference type="Proteomes" id="UP001194746">
    <property type="component" value="Unassembled WGS sequence"/>
</dbReference>
<dbReference type="GO" id="GO:0003676">
    <property type="term" value="F:nucleic acid binding"/>
    <property type="evidence" value="ECO:0007669"/>
    <property type="project" value="InterPro"/>
</dbReference>
<evidence type="ECO:0000313" key="3">
    <source>
        <dbReference type="Proteomes" id="UP001194746"/>
    </source>
</evidence>
<proteinExistence type="predicted"/>
<dbReference type="CDD" id="cd12261">
    <property type="entry name" value="RRM1_3_MRN1"/>
    <property type="match status" value="1"/>
</dbReference>
<feature type="region of interest" description="Disordered" evidence="1">
    <location>
        <begin position="360"/>
        <end position="389"/>
    </location>
</feature>
<dbReference type="EMBL" id="VCAU01000091">
    <property type="protein sequence ID" value="KAF9885704.1"/>
    <property type="molecule type" value="Genomic_DNA"/>
</dbReference>
<reference evidence="2" key="1">
    <citation type="journal article" date="2019" name="Beilstein J. Org. Chem.">
        <title>Nanangenines: drimane sesquiterpenoids as the dominant metabolite cohort of a novel Australian fungus, Aspergillus nanangensis.</title>
        <authorList>
            <person name="Lacey H.J."/>
            <person name="Gilchrist C.L.M."/>
            <person name="Crombie A."/>
            <person name="Kalaitzis J.A."/>
            <person name="Vuong D."/>
            <person name="Rutledge P.J."/>
            <person name="Turner P."/>
            <person name="Pitt J.I."/>
            <person name="Lacey E."/>
            <person name="Chooi Y.H."/>
            <person name="Piggott A.M."/>
        </authorList>
    </citation>
    <scope>NUCLEOTIDE SEQUENCE</scope>
    <source>
        <strain evidence="2">MST-FP2251</strain>
    </source>
</reference>
<dbReference type="Gene3D" id="3.30.70.330">
    <property type="match status" value="1"/>
</dbReference>
<protein>
    <recommendedName>
        <fullName evidence="4">RRM domain-containing protein</fullName>
    </recommendedName>
</protein>
<keyword evidence="3" id="KW-1185">Reference proteome</keyword>